<dbReference type="GO" id="GO:0015344">
    <property type="term" value="F:siderophore uptake transmembrane transporter activity"/>
    <property type="evidence" value="ECO:0007669"/>
    <property type="project" value="TreeGrafter"/>
</dbReference>
<reference evidence="17" key="1">
    <citation type="submission" date="2018-03" db="EMBL/GenBank/DDBJ databases">
        <title>Genomic analysis of the strain SH-1 isolated from shrimp intestine.</title>
        <authorList>
            <person name="Kim Y.-S."/>
            <person name="Kim S.-E."/>
            <person name="Kim K.-H."/>
        </authorList>
    </citation>
    <scope>NUCLEOTIDE SEQUENCE [LARGE SCALE GENOMIC DNA]</scope>
    <source>
        <strain evidence="17">SH-1</strain>
    </source>
</reference>
<evidence type="ECO:0000256" key="6">
    <source>
        <dbReference type="ARBA" id="ARBA00023077"/>
    </source>
</evidence>
<dbReference type="PROSITE" id="PS01156">
    <property type="entry name" value="TONB_DEPENDENT_REC_2"/>
    <property type="match status" value="1"/>
</dbReference>
<evidence type="ECO:0000256" key="10">
    <source>
        <dbReference type="PROSITE-ProRule" id="PRU01360"/>
    </source>
</evidence>
<evidence type="ECO:0000256" key="4">
    <source>
        <dbReference type="ARBA" id="ARBA00022692"/>
    </source>
</evidence>
<accession>A0A2S0MK99</accession>
<dbReference type="InterPro" id="IPR000531">
    <property type="entry name" value="Beta-barrel_TonB"/>
</dbReference>
<dbReference type="PANTHER" id="PTHR30069:SF29">
    <property type="entry name" value="HEMOGLOBIN AND HEMOGLOBIN-HAPTOGLOBIN-BINDING PROTEIN 1-RELATED"/>
    <property type="match status" value="1"/>
</dbReference>
<feature type="domain" description="TonB-dependent receptor-like beta-barrel" evidence="14">
    <location>
        <begin position="202"/>
        <end position="614"/>
    </location>
</feature>
<proteinExistence type="inferred from homology"/>
<dbReference type="SUPFAM" id="SSF56935">
    <property type="entry name" value="Porins"/>
    <property type="match status" value="1"/>
</dbReference>
<keyword evidence="7 10" id="KW-0472">Membrane</keyword>
<evidence type="ECO:0000259" key="14">
    <source>
        <dbReference type="Pfam" id="PF00593"/>
    </source>
</evidence>
<dbReference type="Pfam" id="PF00593">
    <property type="entry name" value="TonB_dep_Rec_b-barrel"/>
    <property type="match status" value="1"/>
</dbReference>
<name>A0A2S0MK99_9RHOB</name>
<dbReference type="Gene3D" id="2.170.130.10">
    <property type="entry name" value="TonB-dependent receptor, plug domain"/>
    <property type="match status" value="1"/>
</dbReference>
<dbReference type="InterPro" id="IPR039426">
    <property type="entry name" value="TonB-dep_rcpt-like"/>
</dbReference>
<protein>
    <submittedName>
        <fullName evidence="16">TonB-dependent receptor</fullName>
    </submittedName>
</protein>
<gene>
    <name evidence="16" type="ORF">C6Y53_00195</name>
</gene>
<evidence type="ECO:0000256" key="7">
    <source>
        <dbReference type="ARBA" id="ARBA00023136"/>
    </source>
</evidence>
<feature type="region of interest" description="Disordered" evidence="13">
    <location>
        <begin position="1"/>
        <end position="27"/>
    </location>
</feature>
<keyword evidence="9 10" id="KW-0998">Cell outer membrane</keyword>
<dbReference type="AlphaFoldDB" id="A0A2S0MK99"/>
<evidence type="ECO:0000313" key="17">
    <source>
        <dbReference type="Proteomes" id="UP000237655"/>
    </source>
</evidence>
<dbReference type="PROSITE" id="PS52016">
    <property type="entry name" value="TONB_DEPENDENT_REC_3"/>
    <property type="match status" value="1"/>
</dbReference>
<dbReference type="InterPro" id="IPR037066">
    <property type="entry name" value="Plug_dom_sf"/>
</dbReference>
<keyword evidence="5" id="KW-0732">Signal</keyword>
<feature type="domain" description="TonB-dependent receptor plug" evidence="15">
    <location>
        <begin position="71"/>
        <end position="179"/>
    </location>
</feature>
<sequence>MVTSRPPFAEAPPAFPNSPKRHQERAKDMTRLFSTASAIALAVAAPALAEDPLHLGEISVYANKAGTPIPLERTGATVDVVTDHELRQSSETALADRLSLLPGVSASSNGGLGSTTTVRVRGLDGKYVKVLMDGIDITDPASSQVQFNWAGMTNAGLSRVEVLKGSSSSVYGSRAVAGVINMSSDQRTGEPGTVLRFGLEGGTYDTYRAGFNVTTEGERGGLSFSMSRVQTDGFSSKAAGTEPDGYEGTQLNFSADIMATDTLTLGVTGYALNSEGDFDEFGGDGVPPFDETNTTKTRALRAFAELATGAVTHTFSGTYYNNDRVSSSNGFDTPFDGTRKRLDYTGVWDVSQALQFTFGGDWEREEFVSGVDSGDADMTGIFAEALYAPNDSLDLSASLRWDDHSEFGGNLSGRLAAAWRPAENTIIRAVAATGFRAPSLYELNHTLYGNPNLQPEESASFELGVEQQFGRGSFVKATAFHTEIDNLIQFVTLTSFPQPFTGQYQQVPGTSTSQGVELSGAWVLSDSFSVYSNYTYTDAVDANGNRLLRVPGHDFVFGLATTFAERWEGDLAVHHVADRPDEFGTVMDDYTVTDATISYALSDTADAYLRIENIFDEQYQTSAGYNAPGRGFYVGLRAAF</sequence>
<dbReference type="CDD" id="cd01347">
    <property type="entry name" value="ligand_gated_channel"/>
    <property type="match status" value="1"/>
</dbReference>
<keyword evidence="17" id="KW-1185">Reference proteome</keyword>
<keyword evidence="3 10" id="KW-1134">Transmembrane beta strand</keyword>
<comment type="subcellular location">
    <subcellularLocation>
        <location evidence="1 10">Cell outer membrane</location>
        <topology evidence="1 10">Multi-pass membrane protein</topology>
    </subcellularLocation>
</comment>
<evidence type="ECO:0000256" key="5">
    <source>
        <dbReference type="ARBA" id="ARBA00022729"/>
    </source>
</evidence>
<evidence type="ECO:0000256" key="8">
    <source>
        <dbReference type="ARBA" id="ARBA00023170"/>
    </source>
</evidence>
<evidence type="ECO:0000256" key="11">
    <source>
        <dbReference type="PROSITE-ProRule" id="PRU10144"/>
    </source>
</evidence>
<dbReference type="Gene3D" id="2.40.170.20">
    <property type="entry name" value="TonB-dependent receptor, beta-barrel domain"/>
    <property type="match status" value="1"/>
</dbReference>
<evidence type="ECO:0000256" key="3">
    <source>
        <dbReference type="ARBA" id="ARBA00022452"/>
    </source>
</evidence>
<evidence type="ECO:0000256" key="13">
    <source>
        <dbReference type="SAM" id="MobiDB-lite"/>
    </source>
</evidence>
<dbReference type="InterPro" id="IPR012910">
    <property type="entry name" value="Plug_dom"/>
</dbReference>
<keyword evidence="4 10" id="KW-0812">Transmembrane</keyword>
<dbReference type="InterPro" id="IPR036942">
    <property type="entry name" value="Beta-barrel_TonB_sf"/>
</dbReference>
<keyword evidence="6 12" id="KW-0798">TonB box</keyword>
<dbReference type="Pfam" id="PF07715">
    <property type="entry name" value="Plug"/>
    <property type="match status" value="1"/>
</dbReference>
<keyword evidence="8 16" id="KW-0675">Receptor</keyword>
<dbReference type="GO" id="GO:0009279">
    <property type="term" value="C:cell outer membrane"/>
    <property type="evidence" value="ECO:0007669"/>
    <property type="project" value="UniProtKB-SubCell"/>
</dbReference>
<evidence type="ECO:0000313" key="16">
    <source>
        <dbReference type="EMBL" id="AVO36282.1"/>
    </source>
</evidence>
<evidence type="ECO:0000256" key="12">
    <source>
        <dbReference type="RuleBase" id="RU003357"/>
    </source>
</evidence>
<dbReference type="EMBL" id="CP027665">
    <property type="protein sequence ID" value="AVO36282.1"/>
    <property type="molecule type" value="Genomic_DNA"/>
</dbReference>
<dbReference type="KEGG" id="thas:C6Y53_00195"/>
<evidence type="ECO:0000259" key="15">
    <source>
        <dbReference type="Pfam" id="PF07715"/>
    </source>
</evidence>
<evidence type="ECO:0000256" key="1">
    <source>
        <dbReference type="ARBA" id="ARBA00004571"/>
    </source>
</evidence>
<dbReference type="Proteomes" id="UP000237655">
    <property type="component" value="Chromosome"/>
</dbReference>
<keyword evidence="2 10" id="KW-0813">Transport</keyword>
<evidence type="ECO:0000256" key="9">
    <source>
        <dbReference type="ARBA" id="ARBA00023237"/>
    </source>
</evidence>
<dbReference type="InterPro" id="IPR010917">
    <property type="entry name" value="TonB_rcpt_CS"/>
</dbReference>
<dbReference type="GO" id="GO:0044718">
    <property type="term" value="P:siderophore transmembrane transport"/>
    <property type="evidence" value="ECO:0007669"/>
    <property type="project" value="TreeGrafter"/>
</dbReference>
<dbReference type="PANTHER" id="PTHR30069">
    <property type="entry name" value="TONB-DEPENDENT OUTER MEMBRANE RECEPTOR"/>
    <property type="match status" value="1"/>
</dbReference>
<comment type="similarity">
    <text evidence="10 12">Belongs to the TonB-dependent receptor family.</text>
</comment>
<organism evidence="16 17">
    <name type="scientific">Pukyongiella litopenaei</name>
    <dbReference type="NCBI Taxonomy" id="2605946"/>
    <lineage>
        <taxon>Bacteria</taxon>
        <taxon>Pseudomonadati</taxon>
        <taxon>Pseudomonadota</taxon>
        <taxon>Alphaproteobacteria</taxon>
        <taxon>Rhodobacterales</taxon>
        <taxon>Paracoccaceae</taxon>
        <taxon>Pukyongiella</taxon>
    </lineage>
</organism>
<feature type="short sequence motif" description="TonB C-terminal box" evidence="11">
    <location>
        <begin position="623"/>
        <end position="640"/>
    </location>
</feature>
<evidence type="ECO:0000256" key="2">
    <source>
        <dbReference type="ARBA" id="ARBA00022448"/>
    </source>
</evidence>